<dbReference type="OrthoDB" id="2281581at2759"/>
<reference evidence="1" key="1">
    <citation type="submission" date="2020-04" db="EMBL/GenBank/DDBJ databases">
        <authorList>
            <person name="Alioto T."/>
            <person name="Alioto T."/>
            <person name="Gomez Garrido J."/>
        </authorList>
    </citation>
    <scope>NUCLEOTIDE SEQUENCE</scope>
    <source>
        <strain evidence="1">A484AB</strain>
    </source>
</reference>
<dbReference type="PANTHER" id="PTHR33050:SF7">
    <property type="entry name" value="RIBONUCLEASE H"/>
    <property type="match status" value="1"/>
</dbReference>
<keyword evidence="1" id="KW-0695">RNA-directed DNA polymerase</keyword>
<dbReference type="InterPro" id="IPR052055">
    <property type="entry name" value="Hepadnavirus_pol/RT"/>
</dbReference>
<dbReference type="Proteomes" id="UP001152795">
    <property type="component" value="Unassembled WGS sequence"/>
</dbReference>
<keyword evidence="1" id="KW-0808">Transferase</keyword>
<name>A0A7D9L0I2_PARCT</name>
<dbReference type="SUPFAM" id="SSF47823">
    <property type="entry name" value="lambda integrase-like, N-terminal domain"/>
    <property type="match status" value="1"/>
</dbReference>
<dbReference type="PANTHER" id="PTHR33050">
    <property type="entry name" value="REVERSE TRANSCRIPTASE DOMAIN-CONTAINING PROTEIN"/>
    <property type="match status" value="1"/>
</dbReference>
<dbReference type="InterPro" id="IPR010998">
    <property type="entry name" value="Integrase_recombinase_N"/>
</dbReference>
<evidence type="ECO:0000313" key="1">
    <source>
        <dbReference type="EMBL" id="CAB4020881.1"/>
    </source>
</evidence>
<evidence type="ECO:0000313" key="2">
    <source>
        <dbReference type="Proteomes" id="UP001152795"/>
    </source>
</evidence>
<comment type="caution">
    <text evidence="1">The sequence shown here is derived from an EMBL/GenBank/DDBJ whole genome shotgun (WGS) entry which is preliminary data.</text>
</comment>
<dbReference type="EMBL" id="CACRXK020011167">
    <property type="protein sequence ID" value="CAB4020881.1"/>
    <property type="molecule type" value="Genomic_DNA"/>
</dbReference>
<keyword evidence="2" id="KW-1185">Reference proteome</keyword>
<gene>
    <name evidence="1" type="ORF">PACLA_8A041601</name>
</gene>
<dbReference type="AlphaFoldDB" id="A0A7D9L0I2"/>
<sequence length="724" mass="82194">TITFLGFLLNSLLMQISLTAHKAQKIKQMCQELLANPRDVTHALGTFTASLPGVMYGQLHYRWLEMDKTDALKINKGNFDKLMTLSPDAKHDLNWRYTSISSAYNPISHGEPQVCITTDASLTGWGCSVDDVNAGGNWTPTEAEHHINYLEMLAVFFALKSVFSQISGKHVKVLIDNTTAVRLVSIKWKIGVTPNIDLFASRLNFHIERYISYQPDPYAMAGKRYISFASSSDANTPSTQARPVTLPFIGAFLSERGISSQASDIIQQSWRTGTKKQYATHLNRWRQYCGARGIDPISASVENGINFLSELYAQGLSYSAINTARSALYTILLVRGGLLLVCKKRKSNKKAVVIEALLFILRQFLAASSEDDKRGRGFLNFADAYGLYSSFFENPVEKADFRDHLLHSDYGLRVFVATVHNTRYVILENDLTDIEWLLKDLEECRVDPLIRFQLTCSNLRSIINSMDTEFDRNALKAVLFATRSRKEIADLGIKEDRAVNFLRKTVTTAAECENALGAAEDLLNIRKKDLFTEKETLLEPAENTKKLEVYEDNNSRKRFEQCKRRLARNLIEKNRVKRRKASRGAPRALDSEDEEFIQKAIEHKISPHGRRHDAVLYVNHRVKKKDFLSIANYNLFRRGKKLIKSATTVLNRGRPKKVSSRAAKLHIGKWLFCAKKPPKTEQEENECTHHQRTHIKNAKCSLFSNDDKGLILSMDDKAYLRPGT</sequence>
<feature type="non-terminal residue" evidence="1">
    <location>
        <position position="1"/>
    </location>
</feature>
<accession>A0A7D9L0I2</accession>
<organism evidence="1 2">
    <name type="scientific">Paramuricea clavata</name>
    <name type="common">Red gorgonian</name>
    <name type="synonym">Violescent sea-whip</name>
    <dbReference type="NCBI Taxonomy" id="317549"/>
    <lineage>
        <taxon>Eukaryota</taxon>
        <taxon>Metazoa</taxon>
        <taxon>Cnidaria</taxon>
        <taxon>Anthozoa</taxon>
        <taxon>Octocorallia</taxon>
        <taxon>Malacalcyonacea</taxon>
        <taxon>Plexauridae</taxon>
        <taxon>Paramuricea</taxon>
    </lineage>
</organism>
<protein>
    <submittedName>
        <fullName evidence="1">RNA-directed DNA polymerase from transposon X-element</fullName>
    </submittedName>
</protein>
<dbReference type="CDD" id="cd09275">
    <property type="entry name" value="RNase_HI_RT_DIRS1"/>
    <property type="match status" value="1"/>
</dbReference>
<dbReference type="Gene3D" id="1.10.150.130">
    <property type="match status" value="1"/>
</dbReference>
<proteinExistence type="predicted"/>
<keyword evidence="1" id="KW-0548">Nucleotidyltransferase</keyword>
<dbReference type="GO" id="GO:0003964">
    <property type="term" value="F:RNA-directed DNA polymerase activity"/>
    <property type="evidence" value="ECO:0007669"/>
    <property type="project" value="UniProtKB-KW"/>
</dbReference>